<organism evidence="2">
    <name type="scientific">Chryseobacterium sp. B5</name>
    <dbReference type="NCBI Taxonomy" id="2050562"/>
    <lineage>
        <taxon>Bacteria</taxon>
        <taxon>Pseudomonadati</taxon>
        <taxon>Bacteroidota</taxon>
        <taxon>Flavobacteriia</taxon>
        <taxon>Flavobacteriales</taxon>
        <taxon>Weeksellaceae</taxon>
        <taxon>Chryseobacterium group</taxon>
        <taxon>Chryseobacterium</taxon>
    </lineage>
</organism>
<dbReference type="EMBL" id="PEKC01000230">
    <property type="protein sequence ID" value="PII30960.1"/>
    <property type="molecule type" value="Genomic_DNA"/>
</dbReference>
<feature type="region of interest" description="Disordered" evidence="1">
    <location>
        <begin position="18"/>
        <end position="38"/>
    </location>
</feature>
<sequence length="73" mass="7125">MGSPATRTGRSRALACAMGNSEANRSSGRRPSRSCSGSSAVAAVDSGAIISTDSSFCATPSLSRGASTVSSPA</sequence>
<proteinExistence type="predicted"/>
<accession>A0A2G7STI8</accession>
<dbReference type="AlphaFoldDB" id="A0A2G7STI8"/>
<comment type="caution">
    <text evidence="2">The sequence shown here is derived from an EMBL/GenBank/DDBJ whole genome shotgun (WGS) entry which is preliminary data.</text>
</comment>
<reference evidence="2" key="1">
    <citation type="submission" date="2017-10" db="EMBL/GenBank/DDBJ databases">
        <title>Chryseobacterium sp. B5 is a hydrocarbonoclastic and plant growth promoting bacterium.</title>
        <authorList>
            <person name="Thijs S."/>
            <person name="Gkorezis P."/>
            <person name="Van Hamme J."/>
        </authorList>
    </citation>
    <scope>NUCLEOTIDE SEQUENCE</scope>
    <source>
        <strain evidence="2">B5</strain>
    </source>
</reference>
<evidence type="ECO:0000256" key="1">
    <source>
        <dbReference type="SAM" id="MobiDB-lite"/>
    </source>
</evidence>
<name>A0A2G7STI8_9FLAO</name>
<evidence type="ECO:0000313" key="2">
    <source>
        <dbReference type="EMBL" id="PII30960.1"/>
    </source>
</evidence>
<protein>
    <submittedName>
        <fullName evidence="2">Uncharacterized protein</fullName>
    </submittedName>
</protein>
<gene>
    <name evidence="2" type="ORF">CTI11_28110</name>
</gene>